<dbReference type="InterPro" id="IPR036284">
    <property type="entry name" value="GGL_sf"/>
</dbReference>
<keyword evidence="7" id="KW-1185">Reference proteome</keyword>
<dbReference type="RefSeq" id="XP_004391927.1">
    <property type="nucleotide sequence ID" value="XM_004391870.1"/>
</dbReference>
<dbReference type="SMART" id="SM01224">
    <property type="entry name" value="G_gamma"/>
    <property type="match status" value="1"/>
</dbReference>
<comment type="subcellular location">
    <subcellularLocation>
        <location evidence="1">Cell membrane</location>
    </subcellularLocation>
</comment>
<feature type="domain" description="G protein gamma" evidence="6">
    <location>
        <begin position="7"/>
        <end position="67"/>
    </location>
</feature>
<keyword evidence="4" id="KW-0472">Membrane</keyword>
<dbReference type="Gene3D" id="4.10.260.10">
    <property type="entry name" value="Transducin (heterotrimeric G protein), gamma chain"/>
    <property type="match status" value="1"/>
</dbReference>
<protein>
    <submittedName>
        <fullName evidence="8">Guanine nucleotide-binding protein G(I)/G(S)/G(O) subunit gamma-12-like</fullName>
    </submittedName>
</protein>
<evidence type="ECO:0000256" key="5">
    <source>
        <dbReference type="ARBA" id="ARBA00023224"/>
    </source>
</evidence>
<evidence type="ECO:0000256" key="3">
    <source>
        <dbReference type="ARBA" id="ARBA00022475"/>
    </source>
</evidence>
<keyword evidence="3" id="KW-1003">Cell membrane</keyword>
<organism evidence="7 8">
    <name type="scientific">Odobenus rosmarus divergens</name>
    <name type="common">Pacific walrus</name>
    <dbReference type="NCBI Taxonomy" id="9708"/>
    <lineage>
        <taxon>Eukaryota</taxon>
        <taxon>Metazoa</taxon>
        <taxon>Chordata</taxon>
        <taxon>Craniata</taxon>
        <taxon>Vertebrata</taxon>
        <taxon>Euteleostomi</taxon>
        <taxon>Mammalia</taxon>
        <taxon>Eutheria</taxon>
        <taxon>Laurasiatheria</taxon>
        <taxon>Carnivora</taxon>
        <taxon>Caniformia</taxon>
        <taxon>Pinnipedia</taxon>
        <taxon>Odobenidae</taxon>
        <taxon>Odobenus</taxon>
    </lineage>
</organism>
<comment type="similarity">
    <text evidence="2">Belongs to the G protein gamma family.</text>
</comment>
<evidence type="ECO:0000259" key="6">
    <source>
        <dbReference type="PROSITE" id="PS50058"/>
    </source>
</evidence>
<accession>A0A9B0L8C4</accession>
<evidence type="ECO:0000313" key="7">
    <source>
        <dbReference type="Proteomes" id="UP000245340"/>
    </source>
</evidence>
<dbReference type="Proteomes" id="UP000245340">
    <property type="component" value="Unplaced"/>
</dbReference>
<proteinExistence type="inferred from homology"/>
<dbReference type="InterPro" id="IPR001770">
    <property type="entry name" value="G-protein_gamma"/>
</dbReference>
<sequence>MWSQTASTTSFIQARKSVQHLRMEPPLRELKVSRVSSWEEHPRSDPLLIGIATSETPFKDKNTCNIL</sequence>
<evidence type="ECO:0000256" key="4">
    <source>
        <dbReference type="ARBA" id="ARBA00023136"/>
    </source>
</evidence>
<dbReference type="SUPFAM" id="SSF48670">
    <property type="entry name" value="Transducin (heterotrimeric G protein), gamma chain"/>
    <property type="match status" value="1"/>
</dbReference>
<reference evidence="8" key="1">
    <citation type="submission" date="2025-08" db="UniProtKB">
        <authorList>
            <consortium name="RefSeq"/>
        </authorList>
    </citation>
    <scope>IDENTIFICATION</scope>
</reference>
<name>A0A9B0L8C4_ODORO</name>
<dbReference type="GO" id="GO:0031681">
    <property type="term" value="F:G-protein beta-subunit binding"/>
    <property type="evidence" value="ECO:0007669"/>
    <property type="project" value="InterPro"/>
</dbReference>
<evidence type="ECO:0000256" key="2">
    <source>
        <dbReference type="ARBA" id="ARBA00007431"/>
    </source>
</evidence>
<dbReference type="InterPro" id="IPR015898">
    <property type="entry name" value="G-protein_gamma-like_dom"/>
</dbReference>
<dbReference type="GO" id="GO:0007186">
    <property type="term" value="P:G protein-coupled receptor signaling pathway"/>
    <property type="evidence" value="ECO:0007669"/>
    <property type="project" value="InterPro"/>
</dbReference>
<gene>
    <name evidence="8" type="primary">LOC101363263</name>
</gene>
<keyword evidence="5" id="KW-0807">Transducer</keyword>
<dbReference type="AlphaFoldDB" id="A0A9B0L8C4"/>
<dbReference type="PANTHER" id="PTHR13809">
    <property type="entry name" value="GUANINE NUCLEOTIDE-BINDING PROTEIN GAMMA SUBUNIT"/>
    <property type="match status" value="1"/>
</dbReference>
<dbReference type="GO" id="GO:0005834">
    <property type="term" value="C:heterotrimeric G-protein complex"/>
    <property type="evidence" value="ECO:0007669"/>
    <property type="project" value="InterPro"/>
</dbReference>
<evidence type="ECO:0000313" key="8">
    <source>
        <dbReference type="RefSeq" id="XP_004391927.1"/>
    </source>
</evidence>
<evidence type="ECO:0000256" key="1">
    <source>
        <dbReference type="ARBA" id="ARBA00004236"/>
    </source>
</evidence>
<dbReference type="PROSITE" id="PS50058">
    <property type="entry name" value="G_PROTEIN_GAMMA"/>
    <property type="match status" value="1"/>
</dbReference>